<keyword evidence="3" id="KW-0902">Two-component regulatory system</keyword>
<proteinExistence type="predicted"/>
<feature type="transmembrane region" description="Helical" evidence="5">
    <location>
        <begin position="12"/>
        <end position="32"/>
    </location>
</feature>
<dbReference type="PANTHER" id="PTHR24421">
    <property type="entry name" value="NITRATE/NITRITE SENSOR PROTEIN NARX-RELATED"/>
    <property type="match status" value="1"/>
</dbReference>
<dbReference type="PANTHER" id="PTHR24421:SF62">
    <property type="entry name" value="SENSORY TRANSDUCTION HISTIDINE KINASE"/>
    <property type="match status" value="1"/>
</dbReference>
<evidence type="ECO:0000256" key="4">
    <source>
        <dbReference type="SAM" id="MobiDB-lite"/>
    </source>
</evidence>
<feature type="transmembrane region" description="Helical" evidence="5">
    <location>
        <begin position="66"/>
        <end position="87"/>
    </location>
</feature>
<keyword evidence="8" id="KW-1185">Reference proteome</keyword>
<gene>
    <name evidence="7" type="ORF">ACIBP5_12290</name>
</gene>
<feature type="domain" description="Histidine kinase/HSP90-like ATPase" evidence="6">
    <location>
        <begin position="271"/>
        <end position="354"/>
    </location>
</feature>
<protein>
    <submittedName>
        <fullName evidence="7">Sensor histidine kinase</fullName>
    </submittedName>
</protein>
<keyword evidence="5" id="KW-0472">Membrane</keyword>
<dbReference type="InterPro" id="IPR036890">
    <property type="entry name" value="HATPase_C_sf"/>
</dbReference>
<evidence type="ECO:0000256" key="5">
    <source>
        <dbReference type="SAM" id="Phobius"/>
    </source>
</evidence>
<evidence type="ECO:0000256" key="1">
    <source>
        <dbReference type="ARBA" id="ARBA00022679"/>
    </source>
</evidence>
<keyword evidence="2 7" id="KW-0418">Kinase</keyword>
<organism evidence="7 8">
    <name type="scientific">Nonomuraea indica</name>
    <dbReference type="NCBI Taxonomy" id="1581193"/>
    <lineage>
        <taxon>Bacteria</taxon>
        <taxon>Bacillati</taxon>
        <taxon>Actinomycetota</taxon>
        <taxon>Actinomycetes</taxon>
        <taxon>Streptosporangiales</taxon>
        <taxon>Streptosporangiaceae</taxon>
        <taxon>Nonomuraea</taxon>
    </lineage>
</organism>
<dbReference type="SUPFAM" id="SSF55874">
    <property type="entry name" value="ATPase domain of HSP90 chaperone/DNA topoisomerase II/histidine kinase"/>
    <property type="match status" value="1"/>
</dbReference>
<keyword evidence="5" id="KW-0812">Transmembrane</keyword>
<keyword evidence="1" id="KW-0808">Transferase</keyword>
<evidence type="ECO:0000313" key="7">
    <source>
        <dbReference type="EMBL" id="MFI7440725.1"/>
    </source>
</evidence>
<sequence>MNAWSAVRGRTAPWMVHGAFGLLLVLAVAGVAGEGRVLAGLGGLLLGVLYAAGVVPFEAESGPARVALAVVTLGWGLLAMASAWYVLPAVPLVFAWTRLAPLWAAMFGVTLLGCTSVLSVSRQVGGVSALAVLGPLVVMAVAALLALRRPEASPVTYALRAPGGRHHADPGTGSGTRALPGGGARHGAVREPDHGAGHGGGPRAGHGAAGWWGGEAGEPEAAPGQPAVRRSSLVGAVRRLSEATADRTRIPVRFGVSGTPVELSPAHDAVLLRVARGALGNVGRHSGARNAGVTLTYLDGLIMLGVSDDGRGFDPYTTTGRDLRDLRARVEALGGTLTVRSAPGGGTAVVAGLPR</sequence>
<dbReference type="RefSeq" id="WP_397020511.1">
    <property type="nucleotide sequence ID" value="NZ_JBITMB010000003.1"/>
</dbReference>
<dbReference type="EMBL" id="JBITMB010000003">
    <property type="protein sequence ID" value="MFI7440725.1"/>
    <property type="molecule type" value="Genomic_DNA"/>
</dbReference>
<feature type="transmembrane region" description="Helical" evidence="5">
    <location>
        <begin position="99"/>
        <end position="120"/>
    </location>
</feature>
<evidence type="ECO:0000313" key="8">
    <source>
        <dbReference type="Proteomes" id="UP001612928"/>
    </source>
</evidence>
<dbReference type="Gene3D" id="3.30.565.10">
    <property type="entry name" value="Histidine kinase-like ATPase, C-terminal domain"/>
    <property type="match status" value="1"/>
</dbReference>
<dbReference type="GO" id="GO:0016301">
    <property type="term" value="F:kinase activity"/>
    <property type="evidence" value="ECO:0007669"/>
    <property type="project" value="UniProtKB-KW"/>
</dbReference>
<dbReference type="CDD" id="cd16917">
    <property type="entry name" value="HATPase_UhpB-NarQ-NarX-like"/>
    <property type="match status" value="1"/>
</dbReference>
<feature type="transmembrane region" description="Helical" evidence="5">
    <location>
        <begin position="38"/>
        <end position="59"/>
    </location>
</feature>
<evidence type="ECO:0000256" key="3">
    <source>
        <dbReference type="ARBA" id="ARBA00023012"/>
    </source>
</evidence>
<feature type="region of interest" description="Disordered" evidence="4">
    <location>
        <begin position="160"/>
        <end position="228"/>
    </location>
</feature>
<dbReference type="InterPro" id="IPR050482">
    <property type="entry name" value="Sensor_HK_TwoCompSys"/>
</dbReference>
<accession>A0ABW8A2J9</accession>
<dbReference type="Pfam" id="PF02518">
    <property type="entry name" value="HATPase_c"/>
    <property type="match status" value="1"/>
</dbReference>
<evidence type="ECO:0000256" key="2">
    <source>
        <dbReference type="ARBA" id="ARBA00022777"/>
    </source>
</evidence>
<dbReference type="InterPro" id="IPR003594">
    <property type="entry name" value="HATPase_dom"/>
</dbReference>
<name>A0ABW8A2J9_9ACTN</name>
<evidence type="ECO:0000259" key="6">
    <source>
        <dbReference type="Pfam" id="PF02518"/>
    </source>
</evidence>
<dbReference type="Proteomes" id="UP001612928">
    <property type="component" value="Unassembled WGS sequence"/>
</dbReference>
<keyword evidence="5" id="KW-1133">Transmembrane helix</keyword>
<feature type="transmembrane region" description="Helical" evidence="5">
    <location>
        <begin position="127"/>
        <end position="147"/>
    </location>
</feature>
<reference evidence="7 8" key="1">
    <citation type="submission" date="2024-10" db="EMBL/GenBank/DDBJ databases">
        <title>The Natural Products Discovery Center: Release of the First 8490 Sequenced Strains for Exploring Actinobacteria Biosynthetic Diversity.</title>
        <authorList>
            <person name="Kalkreuter E."/>
            <person name="Kautsar S.A."/>
            <person name="Yang D."/>
            <person name="Bader C.D."/>
            <person name="Teijaro C.N."/>
            <person name="Fluegel L."/>
            <person name="Davis C.M."/>
            <person name="Simpson J.R."/>
            <person name="Lauterbach L."/>
            <person name="Steele A.D."/>
            <person name="Gui C."/>
            <person name="Meng S."/>
            <person name="Li G."/>
            <person name="Viehrig K."/>
            <person name="Ye F."/>
            <person name="Su P."/>
            <person name="Kiefer A.F."/>
            <person name="Nichols A."/>
            <person name="Cepeda A.J."/>
            <person name="Yan W."/>
            <person name="Fan B."/>
            <person name="Jiang Y."/>
            <person name="Adhikari A."/>
            <person name="Zheng C.-J."/>
            <person name="Schuster L."/>
            <person name="Cowan T.M."/>
            <person name="Smanski M.J."/>
            <person name="Chevrette M.G."/>
            <person name="De Carvalho L.P.S."/>
            <person name="Shen B."/>
        </authorList>
    </citation>
    <scope>NUCLEOTIDE SEQUENCE [LARGE SCALE GENOMIC DNA]</scope>
    <source>
        <strain evidence="7 8">NPDC049503</strain>
    </source>
</reference>
<comment type="caution">
    <text evidence="7">The sequence shown here is derived from an EMBL/GenBank/DDBJ whole genome shotgun (WGS) entry which is preliminary data.</text>
</comment>
<feature type="compositionally biased region" description="Gly residues" evidence="4">
    <location>
        <begin position="197"/>
        <end position="216"/>
    </location>
</feature>